<feature type="domain" description="Heparan-alpha-glucosaminide N-acetyltransferase catalytic" evidence="4">
    <location>
        <begin position="29"/>
        <end position="229"/>
    </location>
</feature>
<feature type="transmembrane region" description="Helical" evidence="2">
    <location>
        <begin position="35"/>
        <end position="54"/>
    </location>
</feature>
<accession>A0A927PLN8</accession>
<dbReference type="PANTHER" id="PTHR30590">
    <property type="entry name" value="INNER MEMBRANE PROTEIN"/>
    <property type="match status" value="1"/>
</dbReference>
<proteinExistence type="predicted"/>
<comment type="caution">
    <text evidence="5">The sequence shown here is derived from an EMBL/GenBank/DDBJ whole genome shotgun (WGS) entry which is preliminary data.</text>
</comment>
<feature type="transmembrane region" description="Helical" evidence="2">
    <location>
        <begin position="60"/>
        <end position="80"/>
    </location>
</feature>
<feature type="transmembrane region" description="Helical" evidence="2">
    <location>
        <begin position="369"/>
        <end position="387"/>
    </location>
</feature>
<dbReference type="Pfam" id="PF07786">
    <property type="entry name" value="HGSNAT_cat"/>
    <property type="match status" value="1"/>
</dbReference>
<feature type="compositionally biased region" description="Basic and acidic residues" evidence="1">
    <location>
        <begin position="1"/>
        <end position="10"/>
    </location>
</feature>
<evidence type="ECO:0000313" key="5">
    <source>
        <dbReference type="EMBL" id="MBD8507048.1"/>
    </source>
</evidence>
<feature type="transmembrane region" description="Helical" evidence="2">
    <location>
        <begin position="342"/>
        <end position="363"/>
    </location>
</feature>
<feature type="transmembrane region" description="Helical" evidence="2">
    <location>
        <begin position="232"/>
        <end position="253"/>
    </location>
</feature>
<gene>
    <name evidence="5" type="ORF">HT102_11170</name>
</gene>
<dbReference type="Pfam" id="PF04235">
    <property type="entry name" value="DUF418"/>
    <property type="match status" value="1"/>
</dbReference>
<organism evidence="5 6">
    <name type="scientific">Lolliginicoccus lacisalsi</name>
    <dbReference type="NCBI Taxonomy" id="2742202"/>
    <lineage>
        <taxon>Bacteria</taxon>
        <taxon>Bacillati</taxon>
        <taxon>Actinomycetota</taxon>
        <taxon>Actinomycetes</taxon>
        <taxon>Mycobacteriales</taxon>
        <taxon>Hoyosellaceae</taxon>
        <taxon>Lolliginicoccus</taxon>
    </lineage>
</organism>
<keyword evidence="2" id="KW-0812">Transmembrane</keyword>
<evidence type="ECO:0000259" key="3">
    <source>
        <dbReference type="Pfam" id="PF04235"/>
    </source>
</evidence>
<dbReference type="InterPro" id="IPR012429">
    <property type="entry name" value="HGSNAT_cat"/>
</dbReference>
<dbReference type="InterPro" id="IPR052529">
    <property type="entry name" value="Bact_Transport_Assoc"/>
</dbReference>
<evidence type="ECO:0000259" key="4">
    <source>
        <dbReference type="Pfam" id="PF07786"/>
    </source>
</evidence>
<protein>
    <submittedName>
        <fullName evidence="5">DUF1624 domain-containing protein</fullName>
    </submittedName>
</protein>
<keyword evidence="2" id="KW-0472">Membrane</keyword>
<feature type="transmembrane region" description="Helical" evidence="2">
    <location>
        <begin position="100"/>
        <end position="117"/>
    </location>
</feature>
<feature type="transmembrane region" description="Helical" evidence="2">
    <location>
        <begin position="308"/>
        <end position="330"/>
    </location>
</feature>
<feature type="transmembrane region" description="Helical" evidence="2">
    <location>
        <begin position="150"/>
        <end position="168"/>
    </location>
</feature>
<dbReference type="RefSeq" id="WP_192039506.1">
    <property type="nucleotide sequence ID" value="NZ_JACYWE010000006.1"/>
</dbReference>
<sequence length="412" mass="43409">MPRYRYDEPPTRAPEPTVPPGLGGDVLPRLTGIDLARGLAVLGMIVVHTGMFAVSPDVNALFSGRSSILFAVLAGVSLALLSGGQRIHVGTRLRRDRVSIAVRGGMLLVLGMLLAVVPSHVLVILITYAVLFLLALPVLAWSWRRLAGTALAWALVAPVISFVLRGAILPETDTLGGTLTALDLLDPGSLVAGLRMTFIDGTYPVLTWVPFLLLGLALGRWGLDRRDAGWKLFLAGAALATIGYGGSALALTAGARDALIAAMEETSPGMGAGMLDELARTGFPGAVYATDWRWLLVDDPHSGTSFEIVGSGGVAVLLIGASLLVARWLPRVVAPIAAVGRMPLTIYVGHILAIGLLMVLGVLTLDMTQFALFLIVPVVVAVAWSRWAGRGPLERMMTAGSRAIAGRITDNR</sequence>
<dbReference type="InterPro" id="IPR007349">
    <property type="entry name" value="DUF418"/>
</dbReference>
<keyword evidence="6" id="KW-1185">Reference proteome</keyword>
<name>A0A927PLN8_9ACTN</name>
<evidence type="ECO:0000256" key="2">
    <source>
        <dbReference type="SAM" id="Phobius"/>
    </source>
</evidence>
<dbReference type="EMBL" id="JACYWE010000006">
    <property type="protein sequence ID" value="MBD8507048.1"/>
    <property type="molecule type" value="Genomic_DNA"/>
</dbReference>
<reference evidence="5" key="1">
    <citation type="submission" date="2020-09" db="EMBL/GenBank/DDBJ databases">
        <title>Hoyosella lacisalsi sp. nov., a halotolerant actinobacterium isolated from soil of Lake Gudzhirganskoe.</title>
        <authorList>
            <person name="Yang Q."/>
            <person name="Guo P.Y."/>
            <person name="Liu S.W."/>
            <person name="Li F.N."/>
            <person name="Sun C.H."/>
        </authorList>
    </citation>
    <scope>NUCLEOTIDE SEQUENCE</scope>
    <source>
        <strain evidence="5">G463</strain>
    </source>
</reference>
<dbReference type="AlphaFoldDB" id="A0A927PLN8"/>
<keyword evidence="2" id="KW-1133">Transmembrane helix</keyword>
<feature type="transmembrane region" description="Helical" evidence="2">
    <location>
        <begin position="205"/>
        <end position="223"/>
    </location>
</feature>
<evidence type="ECO:0000313" key="6">
    <source>
        <dbReference type="Proteomes" id="UP000642993"/>
    </source>
</evidence>
<evidence type="ECO:0000256" key="1">
    <source>
        <dbReference type="SAM" id="MobiDB-lite"/>
    </source>
</evidence>
<feature type="transmembrane region" description="Helical" evidence="2">
    <location>
        <begin position="123"/>
        <end position="143"/>
    </location>
</feature>
<feature type="region of interest" description="Disordered" evidence="1">
    <location>
        <begin position="1"/>
        <end position="22"/>
    </location>
</feature>
<dbReference type="Proteomes" id="UP000642993">
    <property type="component" value="Unassembled WGS sequence"/>
</dbReference>
<dbReference type="PANTHER" id="PTHR30590:SF2">
    <property type="entry name" value="INNER MEMBRANE PROTEIN"/>
    <property type="match status" value="1"/>
</dbReference>
<feature type="domain" description="DUF418" evidence="3">
    <location>
        <begin position="307"/>
        <end position="397"/>
    </location>
</feature>